<dbReference type="GO" id="GO:0009847">
    <property type="term" value="P:spore germination"/>
    <property type="evidence" value="ECO:0007669"/>
    <property type="project" value="UniProtKB-UniRule"/>
</dbReference>
<dbReference type="AlphaFoldDB" id="A0A165NTZ1"/>
<comment type="caution">
    <text evidence="4">The sequence shown here is derived from an EMBL/GenBank/DDBJ whole genome shotgun (WGS) entry which is preliminary data.</text>
</comment>
<comment type="similarity">
    <text evidence="1">Belongs to the GerABKA family.</text>
</comment>
<dbReference type="GO" id="GO:0005886">
    <property type="term" value="C:plasma membrane"/>
    <property type="evidence" value="ECO:0007669"/>
    <property type="project" value="UniProtKB-SubCell"/>
</dbReference>
<dbReference type="OrthoDB" id="1726708at2"/>
<reference evidence="5" key="1">
    <citation type="submission" date="2016-01" db="EMBL/GenBank/DDBJ databases">
        <title>Draft genome of Chromobacterium sp. F49.</title>
        <authorList>
            <person name="Hong K.W."/>
        </authorList>
    </citation>
    <scope>NUCLEOTIDE SEQUENCE [LARGE SCALE GENOMIC DNA]</scope>
    <source>
        <strain evidence="5">P7IIIA</strain>
    </source>
</reference>
<feature type="transmembrane region" description="Helical" evidence="3">
    <location>
        <begin position="232"/>
        <end position="250"/>
    </location>
</feature>
<evidence type="ECO:0000256" key="1">
    <source>
        <dbReference type="ARBA" id="ARBA00005278"/>
    </source>
</evidence>
<sequence length="454" mass="51121">MVKQKKVISTLKEKFNDNRDLIVHQFEYYKKEIYLIYLESLSDEKKLRKDVIEPLLLCEKESKYLLHLLSLPTCKKVNTDEKLSSLLIDGYLLIFLADAIYSYHILKATNDQPQEATVEMSVLGPQKALSEDLSTNVTLIRTRYPALSLMVEQQSVGTMSKTPIAIMYDRDLVDHDVLRDLEKRIPELKIDMIQSIGELQNALTKRRHHLFPIMMDTERPDRIALNLAQGKIVILLHGTPFGLILPVVFFDFMSAMDDTSHTFWVSRLMILIRYAGLIITLILPALYVALTSFNPEVLRSQLAATIAGSRAGVPYPSFFEVLFMLLAVEMLIESSLRLPKTIGPTATTVGGLILGQAAQQAQLVSSIMIIITAFVAIANFTIPVNSMAFAVRVARYLLILLASFFGIMGLLAGIILIICYLTDTRSFGTPLLRMYWGSSKRIEKISEEPKGERG</sequence>
<dbReference type="Proteomes" id="UP000076567">
    <property type="component" value="Unassembled WGS sequence"/>
</dbReference>
<evidence type="ECO:0000313" key="5">
    <source>
        <dbReference type="Proteomes" id="UP000076567"/>
    </source>
</evidence>
<keyword evidence="5" id="KW-1185">Reference proteome</keyword>
<feature type="transmembrane region" description="Helical" evidence="3">
    <location>
        <begin position="313"/>
        <end position="332"/>
    </location>
</feature>
<keyword evidence="3" id="KW-1133">Transmembrane helix</keyword>
<gene>
    <name evidence="4" type="ORF">AWM68_17980</name>
</gene>
<feature type="transmembrane region" description="Helical" evidence="3">
    <location>
        <begin position="271"/>
        <end position="293"/>
    </location>
</feature>
<keyword evidence="2 3" id="KW-0472">Membrane</keyword>
<dbReference type="PANTHER" id="PTHR22550">
    <property type="entry name" value="SPORE GERMINATION PROTEIN"/>
    <property type="match status" value="1"/>
</dbReference>
<dbReference type="Pfam" id="PF03323">
    <property type="entry name" value="GerA"/>
    <property type="match status" value="1"/>
</dbReference>
<feature type="transmembrane region" description="Helical" evidence="3">
    <location>
        <begin position="396"/>
        <end position="421"/>
    </location>
</feature>
<evidence type="ECO:0000256" key="3">
    <source>
        <dbReference type="SAM" id="Phobius"/>
    </source>
</evidence>
<dbReference type="InterPro" id="IPR050768">
    <property type="entry name" value="UPF0353/GerABKA_families"/>
</dbReference>
<organism evidence="4 5">
    <name type="scientific">Fictibacillus phosphorivorans</name>
    <dbReference type="NCBI Taxonomy" id="1221500"/>
    <lineage>
        <taxon>Bacteria</taxon>
        <taxon>Bacillati</taxon>
        <taxon>Bacillota</taxon>
        <taxon>Bacilli</taxon>
        <taxon>Bacillales</taxon>
        <taxon>Fictibacillaceae</taxon>
        <taxon>Fictibacillus</taxon>
    </lineage>
</organism>
<protein>
    <submittedName>
        <fullName evidence="4">Uncharacterized protein</fullName>
    </submittedName>
</protein>
<dbReference type="InterPro" id="IPR004995">
    <property type="entry name" value="Spore_Ger"/>
</dbReference>
<keyword evidence="3" id="KW-0812">Transmembrane</keyword>
<evidence type="ECO:0000256" key="2">
    <source>
        <dbReference type="ARBA" id="ARBA00023136"/>
    </source>
</evidence>
<name>A0A165NTZ1_9BACL</name>
<proteinExistence type="inferred from homology"/>
<dbReference type="EMBL" id="LRFC01000008">
    <property type="protein sequence ID" value="KZE67663.1"/>
    <property type="molecule type" value="Genomic_DNA"/>
</dbReference>
<dbReference type="PANTHER" id="PTHR22550:SF5">
    <property type="entry name" value="LEUCINE ZIPPER PROTEIN 4"/>
    <property type="match status" value="1"/>
</dbReference>
<dbReference type="PIRSF" id="PIRSF005690">
    <property type="entry name" value="GerBA"/>
    <property type="match status" value="1"/>
</dbReference>
<dbReference type="RefSeq" id="WP_066238694.1">
    <property type="nucleotide sequence ID" value="NZ_LRFC01000008.1"/>
</dbReference>
<evidence type="ECO:0000313" key="4">
    <source>
        <dbReference type="EMBL" id="KZE67663.1"/>
    </source>
</evidence>
<feature type="transmembrane region" description="Helical" evidence="3">
    <location>
        <begin position="363"/>
        <end position="384"/>
    </location>
</feature>
<accession>A0A165NTZ1</accession>